<evidence type="ECO:0000313" key="4">
    <source>
        <dbReference type="EMBL" id="KAK4145676.1"/>
    </source>
</evidence>
<keyword evidence="1" id="KW-0812">Transmembrane</keyword>
<sequence>MLLKPLTFAAGLSALPAARAFLIPPEVSNADIQIANTIPDVGSQVAETQVVDVECPGCPILLTSRLGMSRQIKIDRPSHLELAFSIDHQPGQDRLLLNGFELYPVTDVLHTALTAPQVVERGQEGGEEPKLEGVKKHRRITPQPQKLGFAIRTSPPQKDAEGQFELVEVDMQIIQVGPAFIDDIPSIKVKLIKDHEGRLLMSQIDKTEANEFAKAIGSSRKEFASAISRWLALAREKVKGFKGLKGFGHCHKTAAKPAHLVEAPHAHATHDANWRANYEQHRWSKLFKHMASHILLPVLIGIVAGVSASLIGMVVGTVVVSVWRFFFRRNSSTHGRRRRHSLRKAARQEAAYSDEKAGLMNYQDEPPAYQQSEEETLIETAKI</sequence>
<reference evidence="4" key="2">
    <citation type="submission" date="2023-05" db="EMBL/GenBank/DDBJ databases">
        <authorList>
            <consortium name="Lawrence Berkeley National Laboratory"/>
            <person name="Steindorff A."/>
            <person name="Hensen N."/>
            <person name="Bonometti L."/>
            <person name="Westerberg I."/>
            <person name="Brannstrom I.O."/>
            <person name="Guillou S."/>
            <person name="Cros-Aarteil S."/>
            <person name="Calhoun S."/>
            <person name="Haridas S."/>
            <person name="Kuo A."/>
            <person name="Mondo S."/>
            <person name="Pangilinan J."/>
            <person name="Riley R."/>
            <person name="Labutti K."/>
            <person name="Andreopoulos B."/>
            <person name="Lipzen A."/>
            <person name="Chen C."/>
            <person name="Yanf M."/>
            <person name="Daum C."/>
            <person name="Ng V."/>
            <person name="Clum A."/>
            <person name="Ohm R."/>
            <person name="Martin F."/>
            <person name="Silar P."/>
            <person name="Natvig D."/>
            <person name="Lalanne C."/>
            <person name="Gautier V."/>
            <person name="Ament-Velasquez S.L."/>
            <person name="Kruys A."/>
            <person name="Hutchinson M.I."/>
            <person name="Powell A.J."/>
            <person name="Barry K."/>
            <person name="Miller A.N."/>
            <person name="Grigoriev I.V."/>
            <person name="Debuchy R."/>
            <person name="Gladieux P."/>
            <person name="Thoren M.H."/>
            <person name="Johannesson H."/>
        </authorList>
    </citation>
    <scope>NUCLEOTIDE SEQUENCE</scope>
    <source>
        <strain evidence="4">CBS 141.50</strain>
    </source>
</reference>
<dbReference type="PANTHER" id="PTHR40622">
    <property type="match status" value="1"/>
</dbReference>
<feature type="domain" description="DUF7728" evidence="3">
    <location>
        <begin position="47"/>
        <end position="209"/>
    </location>
</feature>
<dbReference type="Pfam" id="PF24854">
    <property type="entry name" value="DUF7728"/>
    <property type="match status" value="1"/>
</dbReference>
<dbReference type="EMBL" id="MU853566">
    <property type="protein sequence ID" value="KAK4145676.1"/>
    <property type="molecule type" value="Genomic_DNA"/>
</dbReference>
<feature type="chain" id="PRO_5043001597" description="DUF7728 domain-containing protein" evidence="2">
    <location>
        <begin position="21"/>
        <end position="383"/>
    </location>
</feature>
<dbReference type="Proteomes" id="UP001302676">
    <property type="component" value="Unassembled WGS sequence"/>
</dbReference>
<keyword evidence="2" id="KW-0732">Signal</keyword>
<keyword evidence="5" id="KW-1185">Reference proteome</keyword>
<evidence type="ECO:0000256" key="2">
    <source>
        <dbReference type="SAM" id="SignalP"/>
    </source>
</evidence>
<keyword evidence="1" id="KW-1133">Transmembrane helix</keyword>
<comment type="caution">
    <text evidence="4">The sequence shown here is derived from an EMBL/GenBank/DDBJ whole genome shotgun (WGS) entry which is preliminary data.</text>
</comment>
<dbReference type="GeneID" id="87816532"/>
<organism evidence="4 5">
    <name type="scientific">Dichotomopilus funicola</name>
    <dbReference type="NCBI Taxonomy" id="1934379"/>
    <lineage>
        <taxon>Eukaryota</taxon>
        <taxon>Fungi</taxon>
        <taxon>Dikarya</taxon>
        <taxon>Ascomycota</taxon>
        <taxon>Pezizomycotina</taxon>
        <taxon>Sordariomycetes</taxon>
        <taxon>Sordariomycetidae</taxon>
        <taxon>Sordariales</taxon>
        <taxon>Chaetomiaceae</taxon>
        <taxon>Dichotomopilus</taxon>
    </lineage>
</organism>
<feature type="signal peptide" evidence="2">
    <location>
        <begin position="1"/>
        <end position="20"/>
    </location>
</feature>
<dbReference type="AlphaFoldDB" id="A0AAN6V792"/>
<accession>A0AAN6V792</accession>
<gene>
    <name evidence="4" type="ORF">C8A04DRAFT_26417</name>
</gene>
<dbReference type="InterPro" id="IPR056145">
    <property type="entry name" value="DUF7728"/>
</dbReference>
<feature type="transmembrane region" description="Helical" evidence="1">
    <location>
        <begin position="294"/>
        <end position="327"/>
    </location>
</feature>
<dbReference type="PANTHER" id="PTHR40622:SF1">
    <property type="match status" value="1"/>
</dbReference>
<proteinExistence type="predicted"/>
<reference evidence="4" key="1">
    <citation type="journal article" date="2023" name="Mol. Phylogenet. Evol.">
        <title>Genome-scale phylogeny and comparative genomics of the fungal order Sordariales.</title>
        <authorList>
            <person name="Hensen N."/>
            <person name="Bonometti L."/>
            <person name="Westerberg I."/>
            <person name="Brannstrom I.O."/>
            <person name="Guillou S."/>
            <person name="Cros-Aarteil S."/>
            <person name="Calhoun S."/>
            <person name="Haridas S."/>
            <person name="Kuo A."/>
            <person name="Mondo S."/>
            <person name="Pangilinan J."/>
            <person name="Riley R."/>
            <person name="LaButti K."/>
            <person name="Andreopoulos B."/>
            <person name="Lipzen A."/>
            <person name="Chen C."/>
            <person name="Yan M."/>
            <person name="Daum C."/>
            <person name="Ng V."/>
            <person name="Clum A."/>
            <person name="Steindorff A."/>
            <person name="Ohm R.A."/>
            <person name="Martin F."/>
            <person name="Silar P."/>
            <person name="Natvig D.O."/>
            <person name="Lalanne C."/>
            <person name="Gautier V."/>
            <person name="Ament-Velasquez S.L."/>
            <person name="Kruys A."/>
            <person name="Hutchinson M.I."/>
            <person name="Powell A.J."/>
            <person name="Barry K."/>
            <person name="Miller A.N."/>
            <person name="Grigoriev I.V."/>
            <person name="Debuchy R."/>
            <person name="Gladieux P."/>
            <person name="Hiltunen Thoren M."/>
            <person name="Johannesson H."/>
        </authorList>
    </citation>
    <scope>NUCLEOTIDE SEQUENCE</scope>
    <source>
        <strain evidence="4">CBS 141.50</strain>
    </source>
</reference>
<evidence type="ECO:0000313" key="5">
    <source>
        <dbReference type="Proteomes" id="UP001302676"/>
    </source>
</evidence>
<evidence type="ECO:0000256" key="1">
    <source>
        <dbReference type="SAM" id="Phobius"/>
    </source>
</evidence>
<dbReference type="RefSeq" id="XP_062639047.1">
    <property type="nucleotide sequence ID" value="XM_062779919.1"/>
</dbReference>
<keyword evidence="1" id="KW-0472">Membrane</keyword>
<protein>
    <recommendedName>
        <fullName evidence="3">DUF7728 domain-containing protein</fullName>
    </recommendedName>
</protein>
<evidence type="ECO:0000259" key="3">
    <source>
        <dbReference type="Pfam" id="PF24854"/>
    </source>
</evidence>
<name>A0AAN6V792_9PEZI</name>